<dbReference type="Gene3D" id="1.10.30.50">
    <property type="match status" value="1"/>
</dbReference>
<name>A0A6G7XB80_9MICO</name>
<sequence length="529" mass="56847">MFKPRPAPSSGTSSAGTMGDSGVGSRLSPSDAYAAVVDPAIAELVEIRAKMGALQAREAALLTLCDNAAAELAKAEKHPDHGEFAHRSLAAEIGFAVRESDRAMVHKIGRATTLVERYPAVHSALSKGKISQAHANVICDAGEVIGVGIDEATLAKRAAYERQVLEVAQEETSGRLRPIARGQAEAQASRTLDERHRDAVKARRVVLVEQSDGMTDIVATVPAIYGKGIMDRLDQIAWAVKNANRNAECDASGVSGSGVVGNERGLGERTLGERTLAEQTLDERSLDEIRTDAFVEMLLGSDPSKMLTSRGKGLASIQARVQVIVPEERLSAEGKLPPEGSSDRKDATNPVPAELVGYGPVDTQTVRKVAGLAPSWERVIVSMMTGDVLSVDTYRPSAAIKRFLAARDLRCRAPGCNVTVNRSDIDHTIDAALGGATSTDNLANLCRYHHTMKHHPGWKLTQKPGGVVEWVTPLGRKYTDRPGSRVRFRKPEGSRSEGSRPESSRSEGSRPEGSRPQVSRPQFLRPRAT</sequence>
<comment type="similarity">
    <text evidence="1">Belongs to the Rv1128c/1148c/1588c/1702c/1945/3466 family.</text>
</comment>
<feature type="domain" description="HNH nuclease" evidence="3">
    <location>
        <begin position="399"/>
        <end position="451"/>
    </location>
</feature>
<dbReference type="KEGG" id="lvi:G7068_00250"/>
<accession>A0A6G7XB80</accession>
<feature type="compositionally biased region" description="Basic and acidic residues" evidence="2">
    <location>
        <begin position="479"/>
        <end position="513"/>
    </location>
</feature>
<keyword evidence="5" id="KW-1185">Reference proteome</keyword>
<evidence type="ECO:0000259" key="3">
    <source>
        <dbReference type="SMART" id="SM00507"/>
    </source>
</evidence>
<evidence type="ECO:0000313" key="5">
    <source>
        <dbReference type="Proteomes" id="UP000502677"/>
    </source>
</evidence>
<protein>
    <submittedName>
        <fullName evidence="4">DUF222 domain-containing protein</fullName>
    </submittedName>
</protein>
<proteinExistence type="inferred from homology"/>
<dbReference type="Proteomes" id="UP000502677">
    <property type="component" value="Chromosome"/>
</dbReference>
<evidence type="ECO:0000256" key="2">
    <source>
        <dbReference type="SAM" id="MobiDB-lite"/>
    </source>
</evidence>
<feature type="region of interest" description="Disordered" evidence="2">
    <location>
        <begin position="479"/>
        <end position="529"/>
    </location>
</feature>
<dbReference type="EMBL" id="CP049863">
    <property type="protein sequence ID" value="QIK61815.1"/>
    <property type="molecule type" value="Genomic_DNA"/>
</dbReference>
<feature type="region of interest" description="Disordered" evidence="2">
    <location>
        <begin position="330"/>
        <end position="351"/>
    </location>
</feature>
<dbReference type="InterPro" id="IPR003870">
    <property type="entry name" value="DUF222"/>
</dbReference>
<dbReference type="Pfam" id="PF02720">
    <property type="entry name" value="DUF222"/>
    <property type="match status" value="1"/>
</dbReference>
<evidence type="ECO:0000313" key="4">
    <source>
        <dbReference type="EMBL" id="QIK61815.1"/>
    </source>
</evidence>
<evidence type="ECO:0000256" key="1">
    <source>
        <dbReference type="ARBA" id="ARBA00023450"/>
    </source>
</evidence>
<dbReference type="InterPro" id="IPR002711">
    <property type="entry name" value="HNH"/>
</dbReference>
<dbReference type="CDD" id="cd00085">
    <property type="entry name" value="HNHc"/>
    <property type="match status" value="1"/>
</dbReference>
<dbReference type="Pfam" id="PF01844">
    <property type="entry name" value="HNH"/>
    <property type="match status" value="1"/>
</dbReference>
<feature type="region of interest" description="Disordered" evidence="2">
    <location>
        <begin position="1"/>
        <end position="24"/>
    </location>
</feature>
<dbReference type="GO" id="GO:0003676">
    <property type="term" value="F:nucleic acid binding"/>
    <property type="evidence" value="ECO:0007669"/>
    <property type="project" value="InterPro"/>
</dbReference>
<dbReference type="AlphaFoldDB" id="A0A6G7XB80"/>
<dbReference type="GO" id="GO:0008270">
    <property type="term" value="F:zinc ion binding"/>
    <property type="evidence" value="ECO:0007669"/>
    <property type="project" value="InterPro"/>
</dbReference>
<organism evidence="4 5">
    <name type="scientific">Leucobacter viscericola</name>
    <dbReference type="NCBI Taxonomy" id="2714935"/>
    <lineage>
        <taxon>Bacteria</taxon>
        <taxon>Bacillati</taxon>
        <taxon>Actinomycetota</taxon>
        <taxon>Actinomycetes</taxon>
        <taxon>Micrococcales</taxon>
        <taxon>Microbacteriaceae</taxon>
        <taxon>Leucobacter</taxon>
    </lineage>
</organism>
<gene>
    <name evidence="4" type="ORF">G7068_00250</name>
</gene>
<dbReference type="InterPro" id="IPR003615">
    <property type="entry name" value="HNH_nuc"/>
</dbReference>
<dbReference type="RefSeq" id="WP_166287265.1">
    <property type="nucleotide sequence ID" value="NZ_CP049863.1"/>
</dbReference>
<dbReference type="SMART" id="SM00507">
    <property type="entry name" value="HNHc"/>
    <property type="match status" value="1"/>
</dbReference>
<dbReference type="GO" id="GO:0004519">
    <property type="term" value="F:endonuclease activity"/>
    <property type="evidence" value="ECO:0007669"/>
    <property type="project" value="InterPro"/>
</dbReference>
<reference evidence="4 5" key="1">
    <citation type="submission" date="2020-03" db="EMBL/GenBank/DDBJ databases">
        <title>Leucobacter sp. nov., isolated from beetles.</title>
        <authorList>
            <person name="Hyun D.-W."/>
            <person name="Bae J.-W."/>
        </authorList>
    </citation>
    <scope>NUCLEOTIDE SEQUENCE [LARGE SCALE GENOMIC DNA]</scope>
    <source>
        <strain evidence="4 5">HDW9C</strain>
    </source>
</reference>